<proteinExistence type="predicted"/>
<dbReference type="AlphaFoldDB" id="A0AAU7KMM5"/>
<keyword evidence="1" id="KW-0472">Membrane</keyword>
<evidence type="ECO:0008006" key="3">
    <source>
        <dbReference type="Google" id="ProtNLM"/>
    </source>
</evidence>
<name>A0AAU7KMM5_9GAMM</name>
<evidence type="ECO:0000313" key="2">
    <source>
        <dbReference type="EMBL" id="XBO72689.1"/>
    </source>
</evidence>
<evidence type="ECO:0000256" key="1">
    <source>
        <dbReference type="SAM" id="Phobius"/>
    </source>
</evidence>
<dbReference type="RefSeq" id="WP_157033145.1">
    <property type="nucleotide sequence ID" value="NZ_CP098827.1"/>
</dbReference>
<reference evidence="2" key="1">
    <citation type="submission" date="2022-06" db="EMBL/GenBank/DDBJ databases">
        <title>A novel DMS-producing enzyme.</title>
        <authorList>
            <person name="Zhang Y."/>
        </authorList>
    </citation>
    <scope>NUCLEOTIDE SEQUENCE</scope>
    <source>
        <strain evidence="2">RT37</strain>
    </source>
</reference>
<accession>A0AAU7KMM5</accession>
<protein>
    <recommendedName>
        <fullName evidence="3">HIG1 domain-containing protein</fullName>
    </recommendedName>
</protein>
<gene>
    <name evidence="2" type="ORF">NFG58_08305</name>
</gene>
<feature type="transmembrane region" description="Helical" evidence="1">
    <location>
        <begin position="33"/>
        <end position="55"/>
    </location>
</feature>
<dbReference type="EMBL" id="CP098827">
    <property type="protein sequence ID" value="XBO72689.1"/>
    <property type="molecule type" value="Genomic_DNA"/>
</dbReference>
<sequence length="56" mass="6243">MIGLLIFPVLVCGYIYLTESPAERIRISLYHGWSLYIRAAQFGILIVAVVALLFAS</sequence>
<organism evidence="2">
    <name type="scientific">Halomonas sp. RT37</name>
    <dbReference type="NCBI Taxonomy" id="2950872"/>
    <lineage>
        <taxon>Bacteria</taxon>
        <taxon>Pseudomonadati</taxon>
        <taxon>Pseudomonadota</taxon>
        <taxon>Gammaproteobacteria</taxon>
        <taxon>Oceanospirillales</taxon>
        <taxon>Halomonadaceae</taxon>
        <taxon>Halomonas</taxon>
    </lineage>
</organism>
<keyword evidence="1" id="KW-1133">Transmembrane helix</keyword>
<keyword evidence="1" id="KW-0812">Transmembrane</keyword>